<accession>A0AAN9FY70</accession>
<organism evidence="2 3">
    <name type="scientific">Littorina saxatilis</name>
    <dbReference type="NCBI Taxonomy" id="31220"/>
    <lineage>
        <taxon>Eukaryota</taxon>
        <taxon>Metazoa</taxon>
        <taxon>Spiralia</taxon>
        <taxon>Lophotrochozoa</taxon>
        <taxon>Mollusca</taxon>
        <taxon>Gastropoda</taxon>
        <taxon>Caenogastropoda</taxon>
        <taxon>Littorinimorpha</taxon>
        <taxon>Littorinoidea</taxon>
        <taxon>Littorinidae</taxon>
        <taxon>Littorina</taxon>
    </lineage>
</organism>
<feature type="signal peptide" evidence="1">
    <location>
        <begin position="1"/>
        <end position="22"/>
    </location>
</feature>
<dbReference type="SUPFAM" id="SSF56281">
    <property type="entry name" value="Metallo-hydrolase/oxidoreductase"/>
    <property type="match status" value="1"/>
</dbReference>
<dbReference type="Gene3D" id="3.60.15.10">
    <property type="entry name" value="Ribonuclease Z/Hydroxyacylglutathione hydrolase-like"/>
    <property type="match status" value="1"/>
</dbReference>
<sequence>MQPGWWVGRSLLRCHFARLTSSSRVLLLCGRKKALTAVSVTAAQPTRFIRTEFHRRQDNNMSQTRDGWQTIGSYNVYTWSLSGVETCVVVKADDLKLAFDMGYSIPQSITCANVFITHGHLDHIGGVANHASKRGLFSMKKARYYVPPHLVDFLRIVTDASFAMAVTSEALEDANIVPFAVDDTVSLPGNYSMKAFPTVHRVPSQGYILYKSVKKLKAEYVGQPSAAIADLHRNNVDIHDIIKTPEIAYAGDTMIDVFLDPPTPDLLKVKLLITEVTFIDHSDKKDNVQLARDRGHTHLQEINDNAHLFKDVDHILMMHFSTKYSADFIQQHVAANIAPELKDKVLCATVAKERTS</sequence>
<proteinExistence type="predicted"/>
<evidence type="ECO:0000256" key="1">
    <source>
        <dbReference type="SAM" id="SignalP"/>
    </source>
</evidence>
<dbReference type="PANTHER" id="PTHR46504">
    <property type="entry name" value="TRNASE Z TRZ1"/>
    <property type="match status" value="1"/>
</dbReference>
<evidence type="ECO:0000313" key="3">
    <source>
        <dbReference type="Proteomes" id="UP001374579"/>
    </source>
</evidence>
<dbReference type="InterPro" id="IPR036866">
    <property type="entry name" value="RibonucZ/Hydroxyglut_hydro"/>
</dbReference>
<evidence type="ECO:0000313" key="2">
    <source>
        <dbReference type="EMBL" id="KAK7088712.1"/>
    </source>
</evidence>
<dbReference type="AlphaFoldDB" id="A0AAN9FY70"/>
<dbReference type="Proteomes" id="UP001374579">
    <property type="component" value="Unassembled WGS sequence"/>
</dbReference>
<gene>
    <name evidence="2" type="ORF">V1264_022598</name>
</gene>
<feature type="chain" id="PRO_5043048469" description="Metallo-beta-lactamase domain-containing protein" evidence="1">
    <location>
        <begin position="23"/>
        <end position="356"/>
    </location>
</feature>
<reference evidence="2 3" key="1">
    <citation type="submission" date="2024-02" db="EMBL/GenBank/DDBJ databases">
        <title>Chromosome-scale genome assembly of the rough periwinkle Littorina saxatilis.</title>
        <authorList>
            <person name="De Jode A."/>
            <person name="Faria R."/>
            <person name="Formenti G."/>
            <person name="Sims Y."/>
            <person name="Smith T.P."/>
            <person name="Tracey A."/>
            <person name="Wood J.M.D."/>
            <person name="Zagrodzka Z.B."/>
            <person name="Johannesson K."/>
            <person name="Butlin R.K."/>
            <person name="Leder E.H."/>
        </authorList>
    </citation>
    <scope>NUCLEOTIDE SEQUENCE [LARGE SCALE GENOMIC DNA]</scope>
    <source>
        <strain evidence="2">Snail1</strain>
        <tissue evidence="2">Muscle</tissue>
    </source>
</reference>
<comment type="caution">
    <text evidence="2">The sequence shown here is derived from an EMBL/GenBank/DDBJ whole genome shotgun (WGS) entry which is preliminary data.</text>
</comment>
<protein>
    <recommendedName>
        <fullName evidence="4">Metallo-beta-lactamase domain-containing protein</fullName>
    </recommendedName>
</protein>
<keyword evidence="1" id="KW-0732">Signal</keyword>
<keyword evidence="3" id="KW-1185">Reference proteome</keyword>
<evidence type="ECO:0008006" key="4">
    <source>
        <dbReference type="Google" id="ProtNLM"/>
    </source>
</evidence>
<dbReference type="PANTHER" id="PTHR46504:SF2">
    <property type="entry name" value="TRNASE Z TRZ1"/>
    <property type="match status" value="1"/>
</dbReference>
<dbReference type="EMBL" id="JBAMIC010004070">
    <property type="protein sequence ID" value="KAK7088712.1"/>
    <property type="molecule type" value="Genomic_DNA"/>
</dbReference>
<name>A0AAN9FY70_9CAEN</name>